<sequence length="137" mass="16812">MELKIENLADLNMVLKNYKTYLNINYIYSPIINLILKKFQKKGKKKLSEIELKKYKLYFYNLKFINFEELLEIYIIQLKISLMLFFFKNKNKFYILNFFLILKKSITSLNKSIKVKKFKYFNFLYFEFLKLNNTLSS</sequence>
<organism evidence="1">
    <name type="scientific">Nephromyces sp. ex Molgula occidentalis</name>
    <dbReference type="NCBI Taxonomy" id="2544991"/>
    <lineage>
        <taxon>Eukaryota</taxon>
        <taxon>Sar</taxon>
        <taxon>Alveolata</taxon>
        <taxon>Apicomplexa</taxon>
        <taxon>Aconoidasida</taxon>
        <taxon>Nephromycida</taxon>
        <taxon>Nephromyces</taxon>
    </lineage>
</organism>
<dbReference type="EMBL" id="MK573201">
    <property type="protein sequence ID" value="QEM01622.1"/>
    <property type="molecule type" value="Genomic_DNA"/>
</dbReference>
<protein>
    <submittedName>
        <fullName evidence="1">30S ribosomal protein S7</fullName>
    </submittedName>
</protein>
<proteinExistence type="predicted"/>
<dbReference type="AlphaFoldDB" id="A0A5C1H7K0"/>
<name>A0A5C1H7K0_9APIC</name>
<keyword evidence="1" id="KW-0687">Ribonucleoprotein</keyword>
<accession>A0A5C1H7K0</accession>
<gene>
    <name evidence="1" type="primary">rps7</name>
</gene>
<dbReference type="GO" id="GO:0005840">
    <property type="term" value="C:ribosome"/>
    <property type="evidence" value="ECO:0007669"/>
    <property type="project" value="UniProtKB-KW"/>
</dbReference>
<reference evidence="1" key="1">
    <citation type="journal article" date="2019" name="Genome Biol. Evol.">
        <title>Nephromyces represents a diverse and novel lineage of the Apicomplexa that has retained apicoplasts.</title>
        <authorList>
            <person name="Munoz-Gomez S.A."/>
            <person name="Durnin K."/>
            <person name="Eme L."/>
            <person name="Paight C."/>
            <person name="Lane C.E."/>
            <person name="Saffo M.B."/>
            <person name="Slamovits C.H."/>
        </authorList>
    </citation>
    <scope>NUCLEOTIDE SEQUENCE</scope>
    <source>
        <strain evidence="1">448</strain>
    </source>
</reference>
<keyword evidence="1" id="KW-0689">Ribosomal protein</keyword>
<evidence type="ECO:0000313" key="1">
    <source>
        <dbReference type="EMBL" id="QEM01622.1"/>
    </source>
</evidence>